<evidence type="ECO:0000313" key="4">
    <source>
        <dbReference type="Proteomes" id="UP001516023"/>
    </source>
</evidence>
<sequence>MAMPDSISIQTAGPPTDHANDFCVSRHSYTQIKEPKFQKRDGDRDHLGIWFDENASQLGYTHRDNQVSEYRDNAVSSMDASYSSDPDVDFGIVDSLTLVEDKNLVKRIFENQDHDYPNKQNSSSSSSRCHRRNGLRRGQPPCILDSFTFAVRTKLG</sequence>
<evidence type="ECO:0000256" key="1">
    <source>
        <dbReference type="SAM" id="MobiDB-lite"/>
    </source>
</evidence>
<reference evidence="3 4" key="1">
    <citation type="journal article" date="2020" name="G3 (Bethesda)">
        <title>Improved Reference Genome for Cyclotella cryptica CCMP332, a Model for Cell Wall Morphogenesis, Salinity Adaptation, and Lipid Production in Diatoms (Bacillariophyta).</title>
        <authorList>
            <person name="Roberts W.R."/>
            <person name="Downey K.M."/>
            <person name="Ruck E.C."/>
            <person name="Traller J.C."/>
            <person name="Alverson A.J."/>
        </authorList>
    </citation>
    <scope>NUCLEOTIDE SEQUENCE [LARGE SCALE GENOMIC DNA]</scope>
    <source>
        <strain evidence="3 4">CCMP332</strain>
    </source>
</reference>
<accession>A0ABD3NVD8</accession>
<dbReference type="EMBL" id="JABMIG020000396">
    <property type="protein sequence ID" value="KAL3779278.1"/>
    <property type="molecule type" value="Genomic_DNA"/>
</dbReference>
<keyword evidence="4" id="KW-1185">Reference proteome</keyword>
<dbReference type="Proteomes" id="UP001516023">
    <property type="component" value="Unassembled WGS sequence"/>
</dbReference>
<gene>
    <name evidence="2" type="ORF">HJC23_008630</name>
    <name evidence="3" type="ORF">HJC23_008631</name>
</gene>
<name>A0ABD3NVD8_9STRA</name>
<protein>
    <submittedName>
        <fullName evidence="3">Uncharacterized protein</fullName>
    </submittedName>
</protein>
<proteinExistence type="predicted"/>
<feature type="region of interest" description="Disordered" evidence="1">
    <location>
        <begin position="111"/>
        <end position="135"/>
    </location>
</feature>
<dbReference type="AlphaFoldDB" id="A0ABD3NVD8"/>
<comment type="caution">
    <text evidence="3">The sequence shown here is derived from an EMBL/GenBank/DDBJ whole genome shotgun (WGS) entry which is preliminary data.</text>
</comment>
<dbReference type="EMBL" id="JABMIG020000396">
    <property type="protein sequence ID" value="KAL3779279.1"/>
    <property type="molecule type" value="Genomic_DNA"/>
</dbReference>
<reference evidence="3" key="2">
    <citation type="submission" date="2024-11" db="EMBL/GenBank/DDBJ databases">
        <authorList>
            <person name="Roberts W.R."/>
            <person name="Alverson A.J."/>
        </authorList>
    </citation>
    <scope>NUCLEOTIDE SEQUENCE</scope>
    <source>
        <strain evidence="3">CCMP332</strain>
    </source>
</reference>
<evidence type="ECO:0000313" key="3">
    <source>
        <dbReference type="EMBL" id="KAL3779279.1"/>
    </source>
</evidence>
<organism evidence="3 4">
    <name type="scientific">Cyclotella cryptica</name>
    <dbReference type="NCBI Taxonomy" id="29204"/>
    <lineage>
        <taxon>Eukaryota</taxon>
        <taxon>Sar</taxon>
        <taxon>Stramenopiles</taxon>
        <taxon>Ochrophyta</taxon>
        <taxon>Bacillariophyta</taxon>
        <taxon>Coscinodiscophyceae</taxon>
        <taxon>Thalassiosirophycidae</taxon>
        <taxon>Stephanodiscales</taxon>
        <taxon>Stephanodiscaceae</taxon>
        <taxon>Cyclotella</taxon>
    </lineage>
</organism>
<evidence type="ECO:0000313" key="2">
    <source>
        <dbReference type="EMBL" id="KAL3779278.1"/>
    </source>
</evidence>